<dbReference type="SUPFAM" id="SSF49899">
    <property type="entry name" value="Concanavalin A-like lectins/glucanases"/>
    <property type="match status" value="1"/>
</dbReference>
<evidence type="ECO:0000313" key="4">
    <source>
        <dbReference type="Proteomes" id="UP001144673"/>
    </source>
</evidence>
<dbReference type="Gene3D" id="2.60.120.200">
    <property type="match status" value="1"/>
</dbReference>
<evidence type="ECO:0000259" key="2">
    <source>
        <dbReference type="PROSITE" id="PS51762"/>
    </source>
</evidence>
<sequence length="346" mass="38893">MPWKDRFNQIKNEFNGIMGGGQQQQQQPQQYYQQQQPQQYYQQQPPPVPGNYPGNNQQQPPPVPPHPDQQGGGQPPPVPQHPPQGSRVYWQPQFLPHVPISHEWDAKTGHGTDGWGNHELQNYTDQSQNAFHTQDGRLVLRAVANNSAGDGDQKYTSARLVSKQTLTHDRGVLTAIILSPGAEGIWPAFWLLPREPFAWPTDGEIDIAETWNGDGENHSCLHWGQHDQGDKHRVLGTRVPDMHRRPVQYDFAWDQTGGGQGRMVWYIDGRPVMKCSVPEGTRPLRDMTVLLNVAMGGDVCQGKVPRDGAYDMVVFAMSMAHEMENGGWGRFDYDWGHPAISGGNPY</sequence>
<dbReference type="Pfam" id="PF26113">
    <property type="entry name" value="GH16_XgeA"/>
    <property type="match status" value="1"/>
</dbReference>
<dbReference type="KEGG" id="amus:LMH87_001935"/>
<dbReference type="Proteomes" id="UP001144673">
    <property type="component" value="Chromosome 3"/>
</dbReference>
<feature type="region of interest" description="Disordered" evidence="1">
    <location>
        <begin position="1"/>
        <end position="88"/>
    </location>
</feature>
<dbReference type="InterPro" id="IPR000757">
    <property type="entry name" value="Beta-glucanase-like"/>
</dbReference>
<evidence type="ECO:0000256" key="1">
    <source>
        <dbReference type="SAM" id="MobiDB-lite"/>
    </source>
</evidence>
<dbReference type="GO" id="GO:0005975">
    <property type="term" value="P:carbohydrate metabolic process"/>
    <property type="evidence" value="ECO:0007669"/>
    <property type="project" value="InterPro"/>
</dbReference>
<dbReference type="GeneID" id="80889094"/>
<protein>
    <recommendedName>
        <fullName evidence="2">GH16 domain-containing protein</fullName>
    </recommendedName>
</protein>
<reference evidence="3" key="1">
    <citation type="journal article" date="2023" name="Access Microbiol">
        <title>De-novo genome assembly for Akanthomyces muscarius, a biocontrol agent of insect agricultural pests.</title>
        <authorList>
            <person name="Erdos Z."/>
            <person name="Studholme D.J."/>
            <person name="Raymond B."/>
            <person name="Sharma M."/>
        </authorList>
    </citation>
    <scope>NUCLEOTIDE SEQUENCE</scope>
    <source>
        <strain evidence="3">Ve6</strain>
    </source>
</reference>
<dbReference type="PANTHER" id="PTHR10963">
    <property type="entry name" value="GLYCOSYL HYDROLASE-RELATED"/>
    <property type="match status" value="1"/>
</dbReference>
<dbReference type="InterPro" id="IPR013320">
    <property type="entry name" value="ConA-like_dom_sf"/>
</dbReference>
<feature type="compositionally biased region" description="Low complexity" evidence="1">
    <location>
        <begin position="23"/>
        <end position="43"/>
    </location>
</feature>
<accession>A0A9W8UIX4</accession>
<dbReference type="PROSITE" id="PS51762">
    <property type="entry name" value="GH16_2"/>
    <property type="match status" value="1"/>
</dbReference>
<dbReference type="AlphaFoldDB" id="A0A9W8UIX4"/>
<dbReference type="InterPro" id="IPR050546">
    <property type="entry name" value="Glycosyl_Hydrlase_16"/>
</dbReference>
<gene>
    <name evidence="3" type="ORF">LMH87_001935</name>
</gene>
<dbReference type="CDD" id="cd08023">
    <property type="entry name" value="GH16_laminarinase_like"/>
    <property type="match status" value="1"/>
</dbReference>
<proteinExistence type="predicted"/>
<feature type="domain" description="GH16" evidence="2">
    <location>
        <begin position="88"/>
        <end position="315"/>
    </location>
</feature>
<keyword evidence="4" id="KW-1185">Reference proteome</keyword>
<dbReference type="GO" id="GO:0004553">
    <property type="term" value="F:hydrolase activity, hydrolyzing O-glycosyl compounds"/>
    <property type="evidence" value="ECO:0007669"/>
    <property type="project" value="InterPro"/>
</dbReference>
<dbReference type="EMBL" id="JAJHUN010000010">
    <property type="protein sequence ID" value="KAJ4147414.1"/>
    <property type="molecule type" value="Genomic_DNA"/>
</dbReference>
<evidence type="ECO:0000313" key="3">
    <source>
        <dbReference type="EMBL" id="KAJ4147414.1"/>
    </source>
</evidence>
<dbReference type="PANTHER" id="PTHR10963:SF53">
    <property type="entry name" value="GH16 DOMAIN-CONTAINING PROTEIN"/>
    <property type="match status" value="1"/>
</dbReference>
<name>A0A9W8UIX4_AKAMU</name>
<organism evidence="3 4">
    <name type="scientific">Akanthomyces muscarius</name>
    <name type="common">Entomopathogenic fungus</name>
    <name type="synonym">Lecanicillium muscarium</name>
    <dbReference type="NCBI Taxonomy" id="2231603"/>
    <lineage>
        <taxon>Eukaryota</taxon>
        <taxon>Fungi</taxon>
        <taxon>Dikarya</taxon>
        <taxon>Ascomycota</taxon>
        <taxon>Pezizomycotina</taxon>
        <taxon>Sordariomycetes</taxon>
        <taxon>Hypocreomycetidae</taxon>
        <taxon>Hypocreales</taxon>
        <taxon>Cordycipitaceae</taxon>
        <taxon>Akanthomyces</taxon>
    </lineage>
</organism>
<dbReference type="RefSeq" id="XP_056050355.1">
    <property type="nucleotide sequence ID" value="XM_056193302.1"/>
</dbReference>
<comment type="caution">
    <text evidence="3">The sequence shown here is derived from an EMBL/GenBank/DDBJ whole genome shotgun (WGS) entry which is preliminary data.</text>
</comment>